<gene>
    <name evidence="3" type="ORF">JIN83_13300</name>
</gene>
<keyword evidence="1" id="KW-1133">Transmembrane helix</keyword>
<dbReference type="AlphaFoldDB" id="A0AAE2V9Y2"/>
<feature type="transmembrane region" description="Helical" evidence="1">
    <location>
        <begin position="30"/>
        <end position="49"/>
    </location>
</feature>
<feature type="domain" description="DUF58" evidence="2">
    <location>
        <begin position="197"/>
        <end position="366"/>
    </location>
</feature>
<keyword evidence="1" id="KW-0472">Membrane</keyword>
<dbReference type="InterPro" id="IPR002881">
    <property type="entry name" value="DUF58"/>
</dbReference>
<evidence type="ECO:0000259" key="2">
    <source>
        <dbReference type="Pfam" id="PF01882"/>
    </source>
</evidence>
<keyword evidence="1" id="KW-0812">Transmembrane</keyword>
<dbReference type="PANTHER" id="PTHR33608:SF3">
    <property type="entry name" value="SLR2013 PROTEIN"/>
    <property type="match status" value="1"/>
</dbReference>
<evidence type="ECO:0000313" key="4">
    <source>
        <dbReference type="Proteomes" id="UP000634206"/>
    </source>
</evidence>
<dbReference type="SUPFAM" id="SSF53300">
    <property type="entry name" value="vWA-like"/>
    <property type="match status" value="1"/>
</dbReference>
<dbReference type="Proteomes" id="UP000634206">
    <property type="component" value="Unassembled WGS sequence"/>
</dbReference>
<protein>
    <submittedName>
        <fullName evidence="3">DUF58 domain-containing protein</fullName>
    </submittedName>
</protein>
<keyword evidence="4" id="KW-1185">Reference proteome</keyword>
<evidence type="ECO:0000313" key="3">
    <source>
        <dbReference type="EMBL" id="MBK1855943.1"/>
    </source>
</evidence>
<name>A0AAE2V9Y2_9BACT</name>
<dbReference type="Pfam" id="PF01882">
    <property type="entry name" value="DUF58"/>
    <property type="match status" value="1"/>
</dbReference>
<dbReference type="RefSeq" id="WP_309490556.1">
    <property type="nucleotide sequence ID" value="NZ_JAENIG010000009.1"/>
</dbReference>
<reference evidence="3" key="1">
    <citation type="submission" date="2021-01" db="EMBL/GenBank/DDBJ databases">
        <title>Modified the classification status of verrucomicrobia.</title>
        <authorList>
            <person name="Feng X."/>
        </authorList>
    </citation>
    <scope>NUCLEOTIDE SEQUENCE</scope>
    <source>
        <strain evidence="3">5K15</strain>
    </source>
</reference>
<organism evidence="3 4">
    <name type="scientific">Oceaniferula flava</name>
    <dbReference type="NCBI Taxonomy" id="2800421"/>
    <lineage>
        <taxon>Bacteria</taxon>
        <taxon>Pseudomonadati</taxon>
        <taxon>Verrucomicrobiota</taxon>
        <taxon>Verrucomicrobiia</taxon>
        <taxon>Verrucomicrobiales</taxon>
        <taxon>Verrucomicrobiaceae</taxon>
        <taxon>Oceaniferula</taxon>
    </lineage>
</organism>
<comment type="caution">
    <text evidence="3">The sequence shown here is derived from an EMBL/GenBank/DDBJ whole genome shotgun (WGS) entry which is preliminary data.</text>
</comment>
<proteinExistence type="predicted"/>
<evidence type="ECO:0000256" key="1">
    <source>
        <dbReference type="SAM" id="Phobius"/>
    </source>
</evidence>
<dbReference type="PANTHER" id="PTHR33608">
    <property type="entry name" value="BLL2464 PROTEIN"/>
    <property type="match status" value="1"/>
</dbReference>
<sequence>MQPTQRVILLAILWALLGFGASLWSPLVPFWLWGGGVAAVFLLVDALWGRWQKVPSVDRSLPGRFAIGIEQLVPMKLHNPGNLALKVRCYDGLPGDALSDEMPWTGTIPAGGHTEIKYPVTIAERGLKQFAPVHLRVFSPLGFWTRSCRSGQDQFTRVYPNYEPVLRYALLAMANRAEQMGIVKKNRTGMSREFHQLRDYQLGDQLSKIDWKASSKRLSLITRDYQEQRDQTVILAVDCGRRMRALDGGVPQFDHCLNAMLLLAYTALRQGDHVGILGVGGSDRWLPPVKGVQAMTTILNHLYDYETSTSPSDFSEAAEHLLTRQRRRSLVVMLSNIRGEDGHQLVEPLRMIRRRHVTILANLREASVTRRMETPAAVLDDALEVGATAIYLEERARVLGELRQHGIFTVDSLAKELPIALANAYLNAREQV</sequence>
<accession>A0AAE2V9Y2</accession>
<dbReference type="InterPro" id="IPR036465">
    <property type="entry name" value="vWFA_dom_sf"/>
</dbReference>
<dbReference type="EMBL" id="JAENIG010000009">
    <property type="protein sequence ID" value="MBK1855943.1"/>
    <property type="molecule type" value="Genomic_DNA"/>
</dbReference>
<feature type="transmembrane region" description="Helical" evidence="1">
    <location>
        <begin position="7"/>
        <end position="24"/>
    </location>
</feature>